<gene>
    <name evidence="2" type="ORF">GRH90_05975</name>
</gene>
<feature type="region of interest" description="Disordered" evidence="1">
    <location>
        <begin position="1"/>
        <end position="23"/>
    </location>
</feature>
<organism evidence="2 3">
    <name type="scientific">Acerihabitans arboris</name>
    <dbReference type="NCBI Taxonomy" id="2691583"/>
    <lineage>
        <taxon>Bacteria</taxon>
        <taxon>Pseudomonadati</taxon>
        <taxon>Pseudomonadota</taxon>
        <taxon>Gammaproteobacteria</taxon>
        <taxon>Enterobacterales</taxon>
        <taxon>Pectobacteriaceae</taxon>
        <taxon>Acerihabitans</taxon>
    </lineage>
</organism>
<dbReference type="AlphaFoldDB" id="A0A845SI62"/>
<feature type="region of interest" description="Disordered" evidence="1">
    <location>
        <begin position="83"/>
        <end position="105"/>
    </location>
</feature>
<evidence type="ECO:0000256" key="1">
    <source>
        <dbReference type="SAM" id="MobiDB-lite"/>
    </source>
</evidence>
<feature type="compositionally biased region" description="Polar residues" evidence="1">
    <location>
        <begin position="7"/>
        <end position="23"/>
    </location>
</feature>
<reference evidence="2 3" key="2">
    <citation type="submission" date="2020-02" db="EMBL/GenBank/DDBJ databases">
        <title>The new genus of Enterobacteriales.</title>
        <authorList>
            <person name="Kim I.S."/>
        </authorList>
    </citation>
    <scope>NUCLEOTIDE SEQUENCE [LARGE SCALE GENOMIC DNA]</scope>
    <source>
        <strain evidence="2 3">SAP-6</strain>
    </source>
</reference>
<comment type="caution">
    <text evidence="2">The sequence shown here is derived from an EMBL/GenBank/DDBJ whole genome shotgun (WGS) entry which is preliminary data.</text>
</comment>
<dbReference type="Proteomes" id="UP000461443">
    <property type="component" value="Unassembled WGS sequence"/>
</dbReference>
<proteinExistence type="predicted"/>
<keyword evidence="3" id="KW-1185">Reference proteome</keyword>
<sequence length="174" mass="19536">MDKAISPCSNSHAAIQPDTSGNNEYFPSLRSKLTGVANSSQQPLPDGLLERIDNCRVGGDMDMALYNDISAYLHSVSNSYPGDVTDPKTDTLNDADNNLDESTTSLSPTQKLLRESIRIIYQIQSLDKAKMQREFDRVMADNKIERETKRVVEQVRNEVPRAVKTISKAIKKWF</sequence>
<dbReference type="RefSeq" id="WP_162365009.1">
    <property type="nucleotide sequence ID" value="NZ_WUBS01000003.1"/>
</dbReference>
<evidence type="ECO:0000313" key="2">
    <source>
        <dbReference type="EMBL" id="NDL62301.1"/>
    </source>
</evidence>
<evidence type="ECO:0000313" key="3">
    <source>
        <dbReference type="Proteomes" id="UP000461443"/>
    </source>
</evidence>
<name>A0A845SI62_9GAMM</name>
<protein>
    <submittedName>
        <fullName evidence="2">Uncharacterized protein</fullName>
    </submittedName>
</protein>
<reference evidence="2 3" key="1">
    <citation type="submission" date="2019-12" db="EMBL/GenBank/DDBJ databases">
        <authorList>
            <person name="Lee S.D."/>
        </authorList>
    </citation>
    <scope>NUCLEOTIDE SEQUENCE [LARGE SCALE GENOMIC DNA]</scope>
    <source>
        <strain evidence="2 3">SAP-6</strain>
    </source>
</reference>
<dbReference type="EMBL" id="WUBS01000003">
    <property type="protein sequence ID" value="NDL62301.1"/>
    <property type="molecule type" value="Genomic_DNA"/>
</dbReference>
<accession>A0A845SI62</accession>